<feature type="signal peptide" evidence="1">
    <location>
        <begin position="1"/>
        <end position="19"/>
    </location>
</feature>
<organism evidence="2 3">
    <name type="scientific">Loxostege sticticalis</name>
    <name type="common">Beet webworm moth</name>
    <dbReference type="NCBI Taxonomy" id="481309"/>
    <lineage>
        <taxon>Eukaryota</taxon>
        <taxon>Metazoa</taxon>
        <taxon>Ecdysozoa</taxon>
        <taxon>Arthropoda</taxon>
        <taxon>Hexapoda</taxon>
        <taxon>Insecta</taxon>
        <taxon>Pterygota</taxon>
        <taxon>Neoptera</taxon>
        <taxon>Endopterygota</taxon>
        <taxon>Lepidoptera</taxon>
        <taxon>Glossata</taxon>
        <taxon>Ditrysia</taxon>
        <taxon>Pyraloidea</taxon>
        <taxon>Crambidae</taxon>
        <taxon>Pyraustinae</taxon>
        <taxon>Loxostege</taxon>
    </lineage>
</organism>
<dbReference type="EMBL" id="JBEUOH010000002">
    <property type="protein sequence ID" value="KAL0901804.1"/>
    <property type="molecule type" value="Genomic_DNA"/>
</dbReference>
<proteinExistence type="predicted"/>
<dbReference type="Proteomes" id="UP001549920">
    <property type="component" value="Unassembled WGS sequence"/>
</dbReference>
<name>A0ABR3IL39_LOXSC</name>
<accession>A0ABR3IL39</accession>
<evidence type="ECO:0000256" key="1">
    <source>
        <dbReference type="SAM" id="SignalP"/>
    </source>
</evidence>
<sequence length="117" mass="13366">MMVVKLSLLFGLSVMYVECLYIAEDGKYTPMNGQLYNGEENFGLGRLRRQDIEYTKSARAQPEQTVIVVPNQGTGNAYRQPYGYGNYGNNPNRGPTVIVNVPDEYNNRVITDPYRRY</sequence>
<keyword evidence="3" id="KW-1185">Reference proteome</keyword>
<evidence type="ECO:0000313" key="2">
    <source>
        <dbReference type="EMBL" id="KAL0901804.1"/>
    </source>
</evidence>
<evidence type="ECO:0000313" key="3">
    <source>
        <dbReference type="Proteomes" id="UP001549920"/>
    </source>
</evidence>
<protein>
    <submittedName>
        <fullName evidence="2">Uncharacterized protein</fullName>
    </submittedName>
</protein>
<reference evidence="2 3" key="1">
    <citation type="submission" date="2024-06" db="EMBL/GenBank/DDBJ databases">
        <title>A chromosome-level genome assembly of beet webworm, Loxostege sticticalis.</title>
        <authorList>
            <person name="Zhang Y."/>
        </authorList>
    </citation>
    <scope>NUCLEOTIDE SEQUENCE [LARGE SCALE GENOMIC DNA]</scope>
    <source>
        <strain evidence="2">AQ026</strain>
        <tissue evidence="2">Whole body</tissue>
    </source>
</reference>
<comment type="caution">
    <text evidence="2">The sequence shown here is derived from an EMBL/GenBank/DDBJ whole genome shotgun (WGS) entry which is preliminary data.</text>
</comment>
<keyword evidence="1" id="KW-0732">Signal</keyword>
<gene>
    <name evidence="2" type="ORF">ABMA27_006974</name>
</gene>
<feature type="chain" id="PRO_5046655912" evidence="1">
    <location>
        <begin position="20"/>
        <end position="117"/>
    </location>
</feature>